<proteinExistence type="predicted"/>
<organism evidence="2 3">
    <name type="scientific">Rhamnella rubrinervis</name>
    <dbReference type="NCBI Taxonomy" id="2594499"/>
    <lineage>
        <taxon>Eukaryota</taxon>
        <taxon>Viridiplantae</taxon>
        <taxon>Streptophyta</taxon>
        <taxon>Embryophyta</taxon>
        <taxon>Tracheophyta</taxon>
        <taxon>Spermatophyta</taxon>
        <taxon>Magnoliopsida</taxon>
        <taxon>eudicotyledons</taxon>
        <taxon>Gunneridae</taxon>
        <taxon>Pentapetalae</taxon>
        <taxon>rosids</taxon>
        <taxon>fabids</taxon>
        <taxon>Rosales</taxon>
        <taxon>Rhamnaceae</taxon>
        <taxon>rhamnoid group</taxon>
        <taxon>Rhamneae</taxon>
        <taxon>Rhamnella</taxon>
    </lineage>
</organism>
<reference evidence="2" key="1">
    <citation type="submission" date="2020-03" db="EMBL/GenBank/DDBJ databases">
        <title>A high-quality chromosome-level genome assembly of a woody plant with both climbing and erect habits, Rhamnella rubrinervis.</title>
        <authorList>
            <person name="Lu Z."/>
            <person name="Yang Y."/>
            <person name="Zhu X."/>
            <person name="Sun Y."/>
        </authorList>
    </citation>
    <scope>NUCLEOTIDE SEQUENCE</scope>
    <source>
        <strain evidence="2">BYM</strain>
        <tissue evidence="2">Leaf</tissue>
    </source>
</reference>
<protein>
    <submittedName>
        <fullName evidence="2">Uncharacterized protein</fullName>
    </submittedName>
</protein>
<sequence length="155" mass="17344">MRDLAFLTKEGETLDRIGNPGHWQVFKVSSSILERNMGRSRLILNGLLIRELSSTLTSFALWRPFQATSWVDCRPLLIAVRANPTSSTLLEDIPIDRNDQSLDSHSPSYRPEQSNQSSDYFILGPTFSLSTTSARQISKAEICSSKYPGPPSQRA</sequence>
<feature type="region of interest" description="Disordered" evidence="1">
    <location>
        <begin position="91"/>
        <end position="118"/>
    </location>
</feature>
<evidence type="ECO:0000313" key="3">
    <source>
        <dbReference type="Proteomes" id="UP000796880"/>
    </source>
</evidence>
<feature type="compositionally biased region" description="Polar residues" evidence="1">
    <location>
        <begin position="103"/>
        <end position="118"/>
    </location>
</feature>
<accession>A0A8K0MKW1</accession>
<evidence type="ECO:0000313" key="2">
    <source>
        <dbReference type="EMBL" id="KAF3449722.1"/>
    </source>
</evidence>
<comment type="caution">
    <text evidence="2">The sequence shown here is derived from an EMBL/GenBank/DDBJ whole genome shotgun (WGS) entry which is preliminary data.</text>
</comment>
<dbReference type="EMBL" id="VOIH02000004">
    <property type="protein sequence ID" value="KAF3449722.1"/>
    <property type="molecule type" value="Genomic_DNA"/>
</dbReference>
<evidence type="ECO:0000256" key="1">
    <source>
        <dbReference type="SAM" id="MobiDB-lite"/>
    </source>
</evidence>
<gene>
    <name evidence="2" type="ORF">FNV43_RR10453</name>
</gene>
<name>A0A8K0MKW1_9ROSA</name>
<keyword evidence="3" id="KW-1185">Reference proteome</keyword>
<dbReference type="Proteomes" id="UP000796880">
    <property type="component" value="Unassembled WGS sequence"/>
</dbReference>
<dbReference type="AlphaFoldDB" id="A0A8K0MKW1"/>